<evidence type="ECO:0000256" key="6">
    <source>
        <dbReference type="ARBA" id="ARBA00023134"/>
    </source>
</evidence>
<dbReference type="SUPFAM" id="SSF52540">
    <property type="entry name" value="P-loop containing nucleoside triphosphate hydrolases"/>
    <property type="match status" value="1"/>
</dbReference>
<dbReference type="Gene3D" id="3.40.50.300">
    <property type="entry name" value="P-loop containing nucleotide triphosphate hydrolases"/>
    <property type="match status" value="1"/>
</dbReference>
<keyword evidence="6" id="KW-0342">GTP-binding</keyword>
<dbReference type="InterPro" id="IPR005225">
    <property type="entry name" value="Small_GTP-bd"/>
</dbReference>
<name>A0A6M8J6F1_9ACTN</name>
<keyword evidence="10" id="KW-0251">Elongation factor</keyword>
<dbReference type="InterPro" id="IPR009001">
    <property type="entry name" value="Transl_elong_EF1A/Init_IF2_C"/>
</dbReference>
<evidence type="ECO:0000256" key="7">
    <source>
        <dbReference type="ARBA" id="ARBA00025526"/>
    </source>
</evidence>
<dbReference type="InterPro" id="IPR009000">
    <property type="entry name" value="Transl_B-barrel_sf"/>
</dbReference>
<dbReference type="InterPro" id="IPR015191">
    <property type="entry name" value="SelB_WHD4"/>
</dbReference>
<dbReference type="PRINTS" id="PR00315">
    <property type="entry name" value="ELONGATNFCT"/>
</dbReference>
<dbReference type="Pfam" id="PF09106">
    <property type="entry name" value="WHD_2nd_SelB"/>
    <property type="match status" value="1"/>
</dbReference>
<dbReference type="Gene3D" id="1.10.10.10">
    <property type="entry name" value="Winged helix-like DNA-binding domain superfamily/Winged helix DNA-binding domain"/>
    <property type="match status" value="1"/>
</dbReference>
<proteinExistence type="predicted"/>
<evidence type="ECO:0000256" key="8">
    <source>
        <dbReference type="ARBA" id="ARBA00031615"/>
    </source>
</evidence>
<dbReference type="GO" id="GO:0003924">
    <property type="term" value="F:GTPase activity"/>
    <property type="evidence" value="ECO:0007669"/>
    <property type="project" value="InterPro"/>
</dbReference>
<dbReference type="InterPro" id="IPR000795">
    <property type="entry name" value="T_Tr_GTP-bd_dom"/>
</dbReference>
<evidence type="ECO:0000313" key="11">
    <source>
        <dbReference type="Proteomes" id="UP000503297"/>
    </source>
</evidence>
<dbReference type="PROSITE" id="PS00301">
    <property type="entry name" value="G_TR_1"/>
    <property type="match status" value="1"/>
</dbReference>
<dbReference type="GO" id="GO:0003723">
    <property type="term" value="F:RNA binding"/>
    <property type="evidence" value="ECO:0007669"/>
    <property type="project" value="InterPro"/>
</dbReference>
<dbReference type="InterPro" id="IPR036388">
    <property type="entry name" value="WH-like_DNA-bd_sf"/>
</dbReference>
<dbReference type="PANTHER" id="PTHR43721">
    <property type="entry name" value="ELONGATION FACTOR TU-RELATED"/>
    <property type="match status" value="1"/>
</dbReference>
<keyword evidence="5" id="KW-0648">Protein biosynthesis</keyword>
<keyword evidence="4" id="KW-0547">Nucleotide-binding</keyword>
<dbReference type="SUPFAM" id="SSF46785">
    <property type="entry name" value="Winged helix' DNA-binding domain"/>
    <property type="match status" value="2"/>
</dbReference>
<reference evidence="11" key="1">
    <citation type="submission" date="2020-05" db="EMBL/GenBank/DDBJ databases">
        <title>Novel species in genus Nocardioides.</title>
        <authorList>
            <person name="Zhang G."/>
        </authorList>
    </citation>
    <scope>NUCLEOTIDE SEQUENCE [LARGE SCALE GENOMIC DNA]</scope>
    <source>
        <strain evidence="11">zg-1050</strain>
    </source>
</reference>
<dbReference type="NCBIfam" id="TIGR00231">
    <property type="entry name" value="small_GTP"/>
    <property type="match status" value="1"/>
</dbReference>
<evidence type="ECO:0000313" key="10">
    <source>
        <dbReference type="EMBL" id="QKF07258.1"/>
    </source>
</evidence>
<dbReference type="SUPFAM" id="SSF50447">
    <property type="entry name" value="Translation proteins"/>
    <property type="match status" value="1"/>
</dbReference>
<sequence>MSAPARILGTAGHIDHGKSSLIRALTGTDPDRLAEEKSRGITIELGFAQLQLPDGSALGVIDVPGHERFVRQMIAGATGVDLALLCIAADDGVMPQTREHVAVLELLGIRTCVVALTKCDRVDAEWRELMIGEVRAFLRTTSFAQAAIVPTSTRTEEGLDDLRRALAEAAARCEATHARSGARMPVDRVFTIKGAGTVVTGTLWSGAVAVDDELEVLPTLRRARVRSVQIHDQPASEAQAGNRTALNLSGLSTDDIRPGDFLATPGSIEPTDRFDAWFTFLSPIRERKPLKSGARVRIAHGTRETFGRLLLMDEQPSISAHESAYAQIRLEEPLPVSAQDRFIVRSYSPVAVIGGGVVLAAHPRRRTSPTGADRELLDALRAGDADAALAAAVRMQAAPFTAADLARATGVQPTAAGASLRDMAGRGELTALGSTGTYCARPVLQRALGAIDAALLKFHAANPHERGVHAADLLARTKLKMSPDAFDAVVALAVSEGKVHAEAGTLSHPKAGAGARAAEEQLGQRMLQVLEAAGSTPPALAELFREAQAGDQSLAYRVVNALEHEGRIVRAGKELAFSAAAFAALEQAVRDHLAQHGRATVAELKDAMGVSRKYAVPLVEALDERRVTRREGDARVLA</sequence>
<dbReference type="CDD" id="cd15491">
    <property type="entry name" value="selB_III"/>
    <property type="match status" value="1"/>
</dbReference>
<dbReference type="Pfam" id="PF03144">
    <property type="entry name" value="GTP_EFTU_D2"/>
    <property type="match status" value="1"/>
</dbReference>
<dbReference type="GO" id="GO:0001514">
    <property type="term" value="P:selenocysteine incorporation"/>
    <property type="evidence" value="ECO:0007669"/>
    <property type="project" value="InterPro"/>
</dbReference>
<gene>
    <name evidence="10" type="primary">selB</name>
    <name evidence="10" type="ORF">HLV38_03325</name>
</gene>
<dbReference type="InterPro" id="IPR004535">
    <property type="entry name" value="Transl_elong_SelB"/>
</dbReference>
<dbReference type="GO" id="GO:0005525">
    <property type="term" value="F:GTP binding"/>
    <property type="evidence" value="ECO:0007669"/>
    <property type="project" value="UniProtKB-KW"/>
</dbReference>
<dbReference type="RefSeq" id="WP_173164275.1">
    <property type="nucleotide sequence ID" value="NZ_CP053716.1"/>
</dbReference>
<dbReference type="PANTHER" id="PTHR43721:SF22">
    <property type="entry name" value="ELONGATION FACTOR TU, MITOCHONDRIAL"/>
    <property type="match status" value="1"/>
</dbReference>
<accession>A0A6M8J6F1</accession>
<dbReference type="GO" id="GO:0003746">
    <property type="term" value="F:translation elongation factor activity"/>
    <property type="evidence" value="ECO:0007669"/>
    <property type="project" value="UniProtKB-KW"/>
</dbReference>
<protein>
    <recommendedName>
        <fullName evidence="2">Selenocysteine-specific elongation factor</fullName>
    </recommendedName>
    <alternativeName>
        <fullName evidence="8">SelB translation factor</fullName>
    </alternativeName>
</protein>
<dbReference type="SUPFAM" id="SSF50465">
    <property type="entry name" value="EF-Tu/eEF-1alpha/eIF2-gamma C-terminal domain"/>
    <property type="match status" value="1"/>
</dbReference>
<dbReference type="Gene3D" id="2.40.30.10">
    <property type="entry name" value="Translation factors"/>
    <property type="match status" value="1"/>
</dbReference>
<dbReference type="InterPro" id="IPR004161">
    <property type="entry name" value="EFTu-like_2"/>
</dbReference>
<dbReference type="KEGG" id="bwa:HLV38_03325"/>
<dbReference type="CDD" id="cd03696">
    <property type="entry name" value="SelB_II"/>
    <property type="match status" value="1"/>
</dbReference>
<keyword evidence="11" id="KW-1185">Reference proteome</keyword>
<dbReference type="InterPro" id="IPR050055">
    <property type="entry name" value="EF-Tu_GTPase"/>
</dbReference>
<dbReference type="NCBIfam" id="TIGR00475">
    <property type="entry name" value="selB"/>
    <property type="match status" value="1"/>
</dbReference>
<evidence type="ECO:0000256" key="2">
    <source>
        <dbReference type="ARBA" id="ARBA00015953"/>
    </source>
</evidence>
<comment type="function">
    <text evidence="7">Translation factor necessary for the incorporation of selenocysteine into proteins. It probably replaces EF-Tu for the insertion of selenocysteine directed by the UGA codon. SelB binds GTP and GDP.</text>
</comment>
<dbReference type="EMBL" id="CP053716">
    <property type="protein sequence ID" value="QKF07258.1"/>
    <property type="molecule type" value="Genomic_DNA"/>
</dbReference>
<organism evidence="10 11">
    <name type="scientific">Berryella wangjianweii</name>
    <dbReference type="NCBI Taxonomy" id="2734634"/>
    <lineage>
        <taxon>Bacteria</taxon>
        <taxon>Bacillati</taxon>
        <taxon>Actinomycetota</taxon>
        <taxon>Coriobacteriia</taxon>
        <taxon>Eggerthellales</taxon>
        <taxon>Eggerthellaceae</taxon>
        <taxon>Berryella</taxon>
    </lineage>
</organism>
<evidence type="ECO:0000256" key="1">
    <source>
        <dbReference type="ARBA" id="ARBA00004496"/>
    </source>
</evidence>
<dbReference type="Proteomes" id="UP000503297">
    <property type="component" value="Chromosome"/>
</dbReference>
<dbReference type="GO" id="GO:0005737">
    <property type="term" value="C:cytoplasm"/>
    <property type="evidence" value="ECO:0007669"/>
    <property type="project" value="UniProtKB-SubCell"/>
</dbReference>
<feature type="domain" description="Tr-type G" evidence="9">
    <location>
        <begin position="3"/>
        <end position="176"/>
    </location>
</feature>
<evidence type="ECO:0000256" key="3">
    <source>
        <dbReference type="ARBA" id="ARBA00022490"/>
    </source>
</evidence>
<evidence type="ECO:0000256" key="4">
    <source>
        <dbReference type="ARBA" id="ARBA00022741"/>
    </source>
</evidence>
<dbReference type="Pfam" id="PF09107">
    <property type="entry name" value="WHD_3rd_SelB"/>
    <property type="match status" value="1"/>
</dbReference>
<dbReference type="Pfam" id="PF25461">
    <property type="entry name" value="Beta-barrel_SelB"/>
    <property type="match status" value="1"/>
</dbReference>
<dbReference type="AlphaFoldDB" id="A0A6M8J6F1"/>
<dbReference type="InterPro" id="IPR027417">
    <property type="entry name" value="P-loop_NTPase"/>
</dbReference>
<dbReference type="Pfam" id="PF00009">
    <property type="entry name" value="GTP_EFTU"/>
    <property type="match status" value="1"/>
</dbReference>
<dbReference type="CDD" id="cd04171">
    <property type="entry name" value="SelB"/>
    <property type="match status" value="1"/>
</dbReference>
<keyword evidence="3" id="KW-0963">Cytoplasm</keyword>
<evidence type="ECO:0000256" key="5">
    <source>
        <dbReference type="ARBA" id="ARBA00022917"/>
    </source>
</evidence>
<dbReference type="InterPro" id="IPR015190">
    <property type="entry name" value="Elong_fac_SelB-wing-hlx_typ-2"/>
</dbReference>
<dbReference type="InterPro" id="IPR036390">
    <property type="entry name" value="WH_DNA-bd_sf"/>
</dbReference>
<dbReference type="PROSITE" id="PS51722">
    <property type="entry name" value="G_TR_2"/>
    <property type="match status" value="1"/>
</dbReference>
<dbReference type="InterPro" id="IPR031157">
    <property type="entry name" value="G_TR_CS"/>
</dbReference>
<evidence type="ECO:0000259" key="9">
    <source>
        <dbReference type="PROSITE" id="PS51722"/>
    </source>
</evidence>
<comment type="subcellular location">
    <subcellularLocation>
        <location evidence="1">Cytoplasm</location>
    </subcellularLocation>
</comment>
<dbReference type="InterPro" id="IPR057335">
    <property type="entry name" value="Beta-barrel_SelB"/>
</dbReference>
<dbReference type="Gene3D" id="1.10.10.2770">
    <property type="match status" value="1"/>
</dbReference>